<keyword evidence="1" id="KW-0472">Membrane</keyword>
<dbReference type="EMBL" id="LR134510">
    <property type="protein sequence ID" value="VEJ09025.1"/>
    <property type="molecule type" value="Genomic_DNA"/>
</dbReference>
<evidence type="ECO:0000313" key="3">
    <source>
        <dbReference type="EMBL" id="VEJ09025.1"/>
    </source>
</evidence>
<feature type="transmembrane region" description="Helical" evidence="1">
    <location>
        <begin position="20"/>
        <end position="39"/>
    </location>
</feature>
<feature type="domain" description="Rhodanese" evidence="2">
    <location>
        <begin position="59"/>
        <end position="153"/>
    </location>
</feature>
<evidence type="ECO:0000313" key="4">
    <source>
        <dbReference type="Proteomes" id="UP000279799"/>
    </source>
</evidence>
<evidence type="ECO:0000256" key="1">
    <source>
        <dbReference type="SAM" id="Phobius"/>
    </source>
</evidence>
<evidence type="ECO:0000259" key="2">
    <source>
        <dbReference type="PROSITE" id="PS50206"/>
    </source>
</evidence>
<keyword evidence="1" id="KW-1133">Transmembrane helix</keyword>
<keyword evidence="1" id="KW-0812">Transmembrane</keyword>
<name>A0A448TSZ9_9PAST</name>
<dbReference type="PANTHER" id="PTHR43031">
    <property type="entry name" value="FAD-DEPENDENT OXIDOREDUCTASE"/>
    <property type="match status" value="1"/>
</dbReference>
<organism evidence="3 4">
    <name type="scientific">Actinobacillus delphinicola</name>
    <dbReference type="NCBI Taxonomy" id="51161"/>
    <lineage>
        <taxon>Bacteria</taxon>
        <taxon>Pseudomonadati</taxon>
        <taxon>Pseudomonadota</taxon>
        <taxon>Gammaproteobacteria</taxon>
        <taxon>Pasteurellales</taxon>
        <taxon>Pasteurellaceae</taxon>
        <taxon>Actinobacillus</taxon>
    </lineage>
</organism>
<gene>
    <name evidence="3" type="primary">yibN</name>
    <name evidence="3" type="ORF">NCTC12871_00454</name>
</gene>
<dbReference type="RefSeq" id="WP_126598602.1">
    <property type="nucleotide sequence ID" value="NZ_LR134510.1"/>
</dbReference>
<dbReference type="InterPro" id="IPR050229">
    <property type="entry name" value="GlpE_sulfurtransferase"/>
</dbReference>
<accession>A0A448TSZ9</accession>
<dbReference type="PROSITE" id="PS50206">
    <property type="entry name" value="RHODANESE_3"/>
    <property type="match status" value="1"/>
</dbReference>
<keyword evidence="4" id="KW-1185">Reference proteome</keyword>
<dbReference type="OrthoDB" id="9808735at2"/>
<dbReference type="Gene3D" id="3.40.250.10">
    <property type="entry name" value="Rhodanese-like domain"/>
    <property type="match status" value="1"/>
</dbReference>
<dbReference type="SUPFAM" id="SSF52821">
    <property type="entry name" value="Rhodanese/Cell cycle control phosphatase"/>
    <property type="match status" value="1"/>
</dbReference>
<dbReference type="SMART" id="SM00450">
    <property type="entry name" value="RHOD"/>
    <property type="match status" value="1"/>
</dbReference>
<dbReference type="PANTHER" id="PTHR43031:SF18">
    <property type="entry name" value="RHODANESE-RELATED SULFURTRANSFERASES"/>
    <property type="match status" value="1"/>
</dbReference>
<dbReference type="CDD" id="cd00158">
    <property type="entry name" value="RHOD"/>
    <property type="match status" value="1"/>
</dbReference>
<dbReference type="AlphaFoldDB" id="A0A448TSZ9"/>
<protein>
    <submittedName>
        <fullName evidence="3">Rhodanese domain-containing protein</fullName>
    </submittedName>
</protein>
<dbReference type="Pfam" id="PF00581">
    <property type="entry name" value="Rhodanese"/>
    <property type="match status" value="1"/>
</dbReference>
<dbReference type="InterPro" id="IPR036873">
    <property type="entry name" value="Rhodanese-like_dom_sf"/>
</dbReference>
<proteinExistence type="predicted"/>
<dbReference type="KEGG" id="adp:NCTC12871_00454"/>
<sequence length="155" mass="17531">MQGSNLQEFLPQAIEFAKNHSFLVIAWIVLFVMTIYFFYKDGTRKFKIIENDDAIRLMNTKDAVLIDLRPMEDFQRGHIVGSLNILPQEIKEDNIGKLEKYKSSPVIIIDQVGMGGINVAKSAETLVKLGFADVYILREGIVGWNSANLPLVTKK</sequence>
<dbReference type="Proteomes" id="UP000279799">
    <property type="component" value="Chromosome"/>
</dbReference>
<dbReference type="InterPro" id="IPR001763">
    <property type="entry name" value="Rhodanese-like_dom"/>
</dbReference>
<reference evidence="3 4" key="1">
    <citation type="submission" date="2018-12" db="EMBL/GenBank/DDBJ databases">
        <authorList>
            <consortium name="Pathogen Informatics"/>
        </authorList>
    </citation>
    <scope>NUCLEOTIDE SEQUENCE [LARGE SCALE GENOMIC DNA]</scope>
    <source>
        <strain evidence="3 4">NCTC12871</strain>
    </source>
</reference>